<evidence type="ECO:0000313" key="1">
    <source>
        <dbReference type="EMBL" id="CAI9722355.1"/>
    </source>
</evidence>
<organism evidence="1 2">
    <name type="scientific">Octopus vulgaris</name>
    <name type="common">Common octopus</name>
    <dbReference type="NCBI Taxonomy" id="6645"/>
    <lineage>
        <taxon>Eukaryota</taxon>
        <taxon>Metazoa</taxon>
        <taxon>Spiralia</taxon>
        <taxon>Lophotrochozoa</taxon>
        <taxon>Mollusca</taxon>
        <taxon>Cephalopoda</taxon>
        <taxon>Coleoidea</taxon>
        <taxon>Octopodiformes</taxon>
        <taxon>Octopoda</taxon>
        <taxon>Incirrata</taxon>
        <taxon>Octopodidae</taxon>
        <taxon>Octopus</taxon>
    </lineage>
</organism>
<dbReference type="AlphaFoldDB" id="A0AA36AU65"/>
<name>A0AA36AU65_OCTVU</name>
<dbReference type="EMBL" id="OX597818">
    <property type="protein sequence ID" value="CAI9722355.1"/>
    <property type="molecule type" value="Genomic_DNA"/>
</dbReference>
<keyword evidence="2" id="KW-1185">Reference proteome</keyword>
<sequence length="114" mass="11389">MSQQIVSYGFLLRLTNCLGHRGCRCGGYECGMACVSGVRGSDSSPVESTRSASVTGTSSGAEKCLVELGVSTVAGVGAATAEPGGGDGAAAVVSQVLVVVVGLSKHDQMSLFFV</sequence>
<dbReference type="Proteomes" id="UP001162480">
    <property type="component" value="Chromosome 5"/>
</dbReference>
<gene>
    <name evidence="1" type="ORF">OCTVUL_1B019526</name>
</gene>
<evidence type="ECO:0000313" key="2">
    <source>
        <dbReference type="Proteomes" id="UP001162480"/>
    </source>
</evidence>
<reference evidence="1" key="1">
    <citation type="submission" date="2023-08" db="EMBL/GenBank/DDBJ databases">
        <authorList>
            <person name="Alioto T."/>
            <person name="Alioto T."/>
            <person name="Gomez Garrido J."/>
        </authorList>
    </citation>
    <scope>NUCLEOTIDE SEQUENCE</scope>
</reference>
<accession>A0AA36AU65</accession>
<protein>
    <submittedName>
        <fullName evidence="1">Uncharacterized protein</fullName>
    </submittedName>
</protein>
<proteinExistence type="predicted"/>